<accession>A0AAW2QKN6</accession>
<sequence>MKAQGGLGFRRLKELNEALLAKQAWRVAMNPDSLMHLVLQQKYFPNSSFYNANFGTASSYTWRSLVWSRDILHYKTCLRWKVGDGQSLTIKGMPLPKPHSFQLIFQPRTLTGDAKVAELINGNGWDEGLIISEFDPCDASCILSIKLPKSNARDVLVWHYEKSGKFSVRGAYSLAVIWRTKQTRLYKLGIGPSSGKFEFVQKYSCLHGDYVLIPWLP</sequence>
<protein>
    <submittedName>
        <fullName evidence="1">Mitochondrial protein</fullName>
    </submittedName>
</protein>
<organism evidence="1">
    <name type="scientific">Sesamum calycinum</name>
    <dbReference type="NCBI Taxonomy" id="2727403"/>
    <lineage>
        <taxon>Eukaryota</taxon>
        <taxon>Viridiplantae</taxon>
        <taxon>Streptophyta</taxon>
        <taxon>Embryophyta</taxon>
        <taxon>Tracheophyta</taxon>
        <taxon>Spermatophyta</taxon>
        <taxon>Magnoliopsida</taxon>
        <taxon>eudicotyledons</taxon>
        <taxon>Gunneridae</taxon>
        <taxon>Pentapetalae</taxon>
        <taxon>asterids</taxon>
        <taxon>lamiids</taxon>
        <taxon>Lamiales</taxon>
        <taxon>Pedaliaceae</taxon>
        <taxon>Sesamum</taxon>
    </lineage>
</organism>
<comment type="caution">
    <text evidence="1">The sequence shown here is derived from an EMBL/GenBank/DDBJ whole genome shotgun (WGS) entry which is preliminary data.</text>
</comment>
<name>A0AAW2QKN6_9LAMI</name>
<reference evidence="1" key="2">
    <citation type="journal article" date="2024" name="Plant">
        <title>Genomic evolution and insights into agronomic trait innovations of Sesamum species.</title>
        <authorList>
            <person name="Miao H."/>
            <person name="Wang L."/>
            <person name="Qu L."/>
            <person name="Liu H."/>
            <person name="Sun Y."/>
            <person name="Le M."/>
            <person name="Wang Q."/>
            <person name="Wei S."/>
            <person name="Zheng Y."/>
            <person name="Lin W."/>
            <person name="Duan Y."/>
            <person name="Cao H."/>
            <person name="Xiong S."/>
            <person name="Wang X."/>
            <person name="Wei L."/>
            <person name="Li C."/>
            <person name="Ma Q."/>
            <person name="Ju M."/>
            <person name="Zhao R."/>
            <person name="Li G."/>
            <person name="Mu C."/>
            <person name="Tian Q."/>
            <person name="Mei H."/>
            <person name="Zhang T."/>
            <person name="Gao T."/>
            <person name="Zhang H."/>
        </authorList>
    </citation>
    <scope>NUCLEOTIDE SEQUENCE</scope>
    <source>
        <strain evidence="1">KEN8</strain>
    </source>
</reference>
<reference evidence="1" key="1">
    <citation type="submission" date="2020-06" db="EMBL/GenBank/DDBJ databases">
        <authorList>
            <person name="Li T."/>
            <person name="Hu X."/>
            <person name="Zhang T."/>
            <person name="Song X."/>
            <person name="Zhang H."/>
            <person name="Dai N."/>
            <person name="Sheng W."/>
            <person name="Hou X."/>
            <person name="Wei L."/>
        </authorList>
    </citation>
    <scope>NUCLEOTIDE SEQUENCE</scope>
    <source>
        <strain evidence="1">KEN8</strain>
        <tissue evidence="1">Leaf</tissue>
    </source>
</reference>
<evidence type="ECO:0000313" key="1">
    <source>
        <dbReference type="EMBL" id="KAL0368487.1"/>
    </source>
</evidence>
<gene>
    <name evidence="1" type="ORF">Scaly_1067600</name>
</gene>
<dbReference type="EMBL" id="JACGWM010000006">
    <property type="protein sequence ID" value="KAL0368487.1"/>
    <property type="molecule type" value="Genomic_DNA"/>
</dbReference>
<proteinExistence type="predicted"/>
<dbReference type="AlphaFoldDB" id="A0AAW2QKN6"/>